<name>A0A7H8Q781_9BACL</name>
<organism evidence="1 2">
    <name type="scientific">Planococcus glaciei</name>
    <dbReference type="NCBI Taxonomy" id="459472"/>
    <lineage>
        <taxon>Bacteria</taxon>
        <taxon>Bacillati</taxon>
        <taxon>Bacillota</taxon>
        <taxon>Bacilli</taxon>
        <taxon>Bacillales</taxon>
        <taxon>Caryophanaceae</taxon>
        <taxon>Planococcus</taxon>
    </lineage>
</organism>
<protein>
    <submittedName>
        <fullName evidence="1">Membrane dipeptidase</fullName>
    </submittedName>
</protein>
<dbReference type="Proteomes" id="UP000509222">
    <property type="component" value="Chromosome"/>
</dbReference>
<dbReference type="Gene3D" id="3.20.20.140">
    <property type="entry name" value="Metal-dependent hydrolases"/>
    <property type="match status" value="1"/>
</dbReference>
<evidence type="ECO:0000313" key="1">
    <source>
        <dbReference type="EMBL" id="QKX49809.1"/>
    </source>
</evidence>
<gene>
    <name evidence="1" type="ORF">HF394_03975</name>
</gene>
<dbReference type="EMBL" id="CP051177">
    <property type="protein sequence ID" value="QKX49809.1"/>
    <property type="molecule type" value="Genomic_DNA"/>
</dbReference>
<dbReference type="InterPro" id="IPR032466">
    <property type="entry name" value="Metal_Hydrolase"/>
</dbReference>
<evidence type="ECO:0000313" key="2">
    <source>
        <dbReference type="Proteomes" id="UP000509222"/>
    </source>
</evidence>
<dbReference type="Pfam" id="PF01244">
    <property type="entry name" value="Peptidase_M19"/>
    <property type="match status" value="1"/>
</dbReference>
<dbReference type="CDD" id="cd01301">
    <property type="entry name" value="rDP_like"/>
    <property type="match status" value="1"/>
</dbReference>
<dbReference type="PROSITE" id="PS51365">
    <property type="entry name" value="RENAL_DIPEPTIDASE_2"/>
    <property type="match status" value="1"/>
</dbReference>
<dbReference type="PANTHER" id="PTHR10443">
    <property type="entry name" value="MICROSOMAL DIPEPTIDASE"/>
    <property type="match status" value="1"/>
</dbReference>
<dbReference type="SUPFAM" id="SSF51556">
    <property type="entry name" value="Metallo-dependent hydrolases"/>
    <property type="match status" value="1"/>
</dbReference>
<proteinExistence type="predicted"/>
<sequence length="341" mass="38620">MHIIDTHCDALLKLQLAKRGRFFQQEPLHFTDSEVLDTNFKRLQAGGVKVQFFAIFLYPDVPSEEKWQHALEQVDLFYTEVLGKNPSMKHIKKWEDIDRLKDDEIGAVLTLEGADAFGNDLMKLRQLYRLGVLSIGLTWNNANLCADGAGEPRGGGLTLLGKEVVQLNNEHRVFTDVSHLSVKGFWEVMELADYPMASHSNARALRDHPRNLDDEQAKAMFAKNGLIDVVFCLDFIKEDTSRVEISDLIKHIDHFCGLGGVKQIGIGSDFDGIVSHIHDLENASKFQNLINELQKHYSEDEVAGFAYRNFLEHRPGLRQGAMDDGGQFERKSEVGIWQKRG</sequence>
<accession>A0A7H8Q781</accession>
<keyword evidence="2" id="KW-1185">Reference proteome</keyword>
<dbReference type="GO" id="GO:0070573">
    <property type="term" value="F:metallodipeptidase activity"/>
    <property type="evidence" value="ECO:0007669"/>
    <property type="project" value="InterPro"/>
</dbReference>
<reference evidence="2" key="1">
    <citation type="submission" date="2020-06" db="EMBL/GenBank/DDBJ databases">
        <title>Isolation of Planomicrobium glaciei.</title>
        <authorList>
            <person name="Malisova L."/>
            <person name="Safrankova R."/>
            <person name="Jakubu V."/>
            <person name="Spanelova P."/>
        </authorList>
    </citation>
    <scope>NUCLEOTIDE SEQUENCE [LARGE SCALE GENOMIC DNA]</scope>
    <source>
        <strain evidence="2">NRL-ATB46093</strain>
    </source>
</reference>
<dbReference type="InterPro" id="IPR008257">
    <property type="entry name" value="Pept_M19"/>
</dbReference>
<dbReference type="AlphaFoldDB" id="A0A7H8Q781"/>
<dbReference type="PANTHER" id="PTHR10443:SF12">
    <property type="entry name" value="DIPEPTIDASE"/>
    <property type="match status" value="1"/>
</dbReference>
<dbReference type="RefSeq" id="WP_081720571.1">
    <property type="nucleotide sequence ID" value="NZ_CP051177.1"/>
</dbReference>
<dbReference type="GO" id="GO:0006508">
    <property type="term" value="P:proteolysis"/>
    <property type="evidence" value="ECO:0007669"/>
    <property type="project" value="InterPro"/>
</dbReference>